<dbReference type="RefSeq" id="WP_280514602.1">
    <property type="nucleotide sequence ID" value="NZ_BNCG01000014.1"/>
</dbReference>
<sequence>MLSPRFASGPRGFSFGPANDNKKGGASGSALFFAHGERQESRET</sequence>
<evidence type="ECO:0000256" key="1">
    <source>
        <dbReference type="SAM" id="MobiDB-lite"/>
    </source>
</evidence>
<gene>
    <name evidence="2" type="ORF">ACFONL_13715</name>
</gene>
<name>A0ABV7UK25_9HYPH</name>
<reference evidence="3" key="1">
    <citation type="journal article" date="2019" name="Int. J. Syst. Evol. Microbiol.">
        <title>The Global Catalogue of Microorganisms (GCM) 10K type strain sequencing project: providing services to taxonomists for standard genome sequencing and annotation.</title>
        <authorList>
            <consortium name="The Broad Institute Genomics Platform"/>
            <consortium name="The Broad Institute Genome Sequencing Center for Infectious Disease"/>
            <person name="Wu L."/>
            <person name="Ma J."/>
        </authorList>
    </citation>
    <scope>NUCLEOTIDE SEQUENCE [LARGE SCALE GENOMIC DNA]</scope>
    <source>
        <strain evidence="3">KCTC 42282</strain>
    </source>
</reference>
<evidence type="ECO:0000313" key="3">
    <source>
        <dbReference type="Proteomes" id="UP001595704"/>
    </source>
</evidence>
<organism evidence="2 3">
    <name type="scientific">Camelimonas fluminis</name>
    <dbReference type="NCBI Taxonomy" id="1576911"/>
    <lineage>
        <taxon>Bacteria</taxon>
        <taxon>Pseudomonadati</taxon>
        <taxon>Pseudomonadota</taxon>
        <taxon>Alphaproteobacteria</taxon>
        <taxon>Hyphomicrobiales</taxon>
        <taxon>Chelatococcaceae</taxon>
        <taxon>Camelimonas</taxon>
    </lineage>
</organism>
<feature type="region of interest" description="Disordered" evidence="1">
    <location>
        <begin position="1"/>
        <end position="44"/>
    </location>
</feature>
<proteinExistence type="predicted"/>
<accession>A0ABV7UK25</accession>
<protein>
    <submittedName>
        <fullName evidence="2">Uncharacterized protein</fullName>
    </submittedName>
</protein>
<evidence type="ECO:0000313" key="2">
    <source>
        <dbReference type="EMBL" id="MFC3638414.1"/>
    </source>
</evidence>
<comment type="caution">
    <text evidence="2">The sequence shown here is derived from an EMBL/GenBank/DDBJ whole genome shotgun (WGS) entry which is preliminary data.</text>
</comment>
<dbReference type="EMBL" id="JBHRYC010000073">
    <property type="protein sequence ID" value="MFC3638414.1"/>
    <property type="molecule type" value="Genomic_DNA"/>
</dbReference>
<feature type="compositionally biased region" description="Basic and acidic residues" evidence="1">
    <location>
        <begin position="35"/>
        <end position="44"/>
    </location>
</feature>
<keyword evidence="3" id="KW-1185">Reference proteome</keyword>
<dbReference type="Proteomes" id="UP001595704">
    <property type="component" value="Unassembled WGS sequence"/>
</dbReference>